<keyword evidence="2" id="KW-0472">Membrane</keyword>
<evidence type="ECO:0000259" key="3">
    <source>
        <dbReference type="Pfam" id="PF03435"/>
    </source>
</evidence>
<dbReference type="GO" id="GO:0005739">
    <property type="term" value="C:mitochondrion"/>
    <property type="evidence" value="ECO:0007669"/>
    <property type="project" value="TreeGrafter"/>
</dbReference>
<accession>A0AAN7ZPN8</accession>
<evidence type="ECO:0000256" key="1">
    <source>
        <dbReference type="ARBA" id="ARBA00038048"/>
    </source>
</evidence>
<dbReference type="Proteomes" id="UP001329430">
    <property type="component" value="Chromosome 1"/>
</dbReference>
<dbReference type="Pfam" id="PF03435">
    <property type="entry name" value="Sacchrp_dh_NADP"/>
    <property type="match status" value="1"/>
</dbReference>
<dbReference type="FunFam" id="3.40.50.720:FF:000178">
    <property type="entry name" value="Saccharopine dehydrogenase-like oxidoreductase"/>
    <property type="match status" value="1"/>
</dbReference>
<organism evidence="4 5">
    <name type="scientific">Pyrocoelia pectoralis</name>
    <dbReference type="NCBI Taxonomy" id="417401"/>
    <lineage>
        <taxon>Eukaryota</taxon>
        <taxon>Metazoa</taxon>
        <taxon>Ecdysozoa</taxon>
        <taxon>Arthropoda</taxon>
        <taxon>Hexapoda</taxon>
        <taxon>Insecta</taxon>
        <taxon>Pterygota</taxon>
        <taxon>Neoptera</taxon>
        <taxon>Endopterygota</taxon>
        <taxon>Coleoptera</taxon>
        <taxon>Polyphaga</taxon>
        <taxon>Elateriformia</taxon>
        <taxon>Elateroidea</taxon>
        <taxon>Lampyridae</taxon>
        <taxon>Lampyrinae</taxon>
        <taxon>Pyrocoelia</taxon>
    </lineage>
</organism>
<keyword evidence="2" id="KW-0812">Transmembrane</keyword>
<evidence type="ECO:0000313" key="4">
    <source>
        <dbReference type="EMBL" id="KAK5650362.1"/>
    </source>
</evidence>
<dbReference type="GO" id="GO:0005811">
    <property type="term" value="C:lipid droplet"/>
    <property type="evidence" value="ECO:0007669"/>
    <property type="project" value="TreeGrafter"/>
</dbReference>
<gene>
    <name evidence="4" type="ORF">RI129_001391</name>
</gene>
<dbReference type="PANTHER" id="PTHR12286">
    <property type="entry name" value="SACCHAROPINE DEHYDROGENASE-LIKE OXIDOREDUCTASE"/>
    <property type="match status" value="1"/>
</dbReference>
<dbReference type="AlphaFoldDB" id="A0AAN7ZPN8"/>
<feature type="transmembrane region" description="Helical" evidence="2">
    <location>
        <begin position="362"/>
        <end position="388"/>
    </location>
</feature>
<dbReference type="InterPro" id="IPR005097">
    <property type="entry name" value="Sacchrp_dh_NADP-bd"/>
</dbReference>
<name>A0AAN7ZPN8_9COLE</name>
<protein>
    <recommendedName>
        <fullName evidence="3">Saccharopine dehydrogenase NADP binding domain-containing protein</fullName>
    </recommendedName>
</protein>
<evidence type="ECO:0000256" key="2">
    <source>
        <dbReference type="SAM" id="Phobius"/>
    </source>
</evidence>
<keyword evidence="5" id="KW-1185">Reference proteome</keyword>
<feature type="domain" description="Saccharopine dehydrogenase NADP binding" evidence="3">
    <location>
        <begin position="7"/>
        <end position="143"/>
    </location>
</feature>
<reference evidence="4 5" key="1">
    <citation type="journal article" date="2024" name="Insects">
        <title>An Improved Chromosome-Level Genome Assembly of the Firefly Pyrocoelia pectoralis.</title>
        <authorList>
            <person name="Fu X."/>
            <person name="Meyer-Rochow V.B."/>
            <person name="Ballantyne L."/>
            <person name="Zhu X."/>
        </authorList>
    </citation>
    <scope>NUCLEOTIDE SEQUENCE [LARGE SCALE GENOMIC DNA]</scope>
    <source>
        <strain evidence="4">XCY_ONT2</strain>
    </source>
</reference>
<dbReference type="GO" id="GO:0005886">
    <property type="term" value="C:plasma membrane"/>
    <property type="evidence" value="ECO:0007669"/>
    <property type="project" value="TreeGrafter"/>
</dbReference>
<feature type="transmembrane region" description="Helical" evidence="2">
    <location>
        <begin position="282"/>
        <end position="301"/>
    </location>
</feature>
<dbReference type="PANTHER" id="PTHR12286:SF5">
    <property type="entry name" value="SACCHAROPINE DEHYDROGENASE-LIKE OXIDOREDUCTASE"/>
    <property type="match status" value="1"/>
</dbReference>
<dbReference type="SUPFAM" id="SSF51735">
    <property type="entry name" value="NAD(P)-binding Rossmann-fold domains"/>
    <property type="match status" value="1"/>
</dbReference>
<dbReference type="EMBL" id="JAVRBK010000001">
    <property type="protein sequence ID" value="KAK5650362.1"/>
    <property type="molecule type" value="Genomic_DNA"/>
</dbReference>
<comment type="similarity">
    <text evidence="1">Belongs to the saccharopine dehydrogenase family.</text>
</comment>
<dbReference type="InterPro" id="IPR051276">
    <property type="entry name" value="Saccharopine_DH-like_oxidrdct"/>
</dbReference>
<comment type="caution">
    <text evidence="4">The sequence shown here is derived from an EMBL/GenBank/DDBJ whole genome shotgun (WGS) entry which is preliminary data.</text>
</comment>
<keyword evidence="2" id="KW-1133">Transmembrane helix</keyword>
<proteinExistence type="inferred from homology"/>
<sequence length="431" mass="48094">MENKLDIIVFGATGFTGKHTFPYLHKLCQQTGRQLTWGIGGRSKQKLKEVLHEYAQKLDANALTSIPIIIADVTNELSILEMAKKARVIINCCGPYQLYGEIVVKCCVMAGTNYVDVTGEPYFQELMLSKYKKSAEEKGIYIVNSCGFDSLGSELLLTFITKSFQGTLNSAEIFTSLLIHAPEAGPYVNSGTWASIVTSLGQLRSALGLRRVNNITSISTTSPNCSFRLPFTKDASIGIPNKWIVPYPSPDSDVVKRSQLYFYENDGKRPIQVRHYYLMDSWKNILLIVFFGLFVIILSQCQCGRKLLLKYPKFFSAGYFDHESPTEELSENIEFDVYFYGKGWKETNEKDNKFTTPPNKSILGRLVAVNPGYGFTCLAVVLSAIMILTEPSNLPKKGGVYSPAAAFFKTSLVEEMQKNGVPLEILSVNDL</sequence>
<dbReference type="GO" id="GO:0009247">
    <property type="term" value="P:glycolipid biosynthetic process"/>
    <property type="evidence" value="ECO:0007669"/>
    <property type="project" value="TreeGrafter"/>
</dbReference>
<evidence type="ECO:0000313" key="5">
    <source>
        <dbReference type="Proteomes" id="UP001329430"/>
    </source>
</evidence>
<dbReference type="InterPro" id="IPR036291">
    <property type="entry name" value="NAD(P)-bd_dom_sf"/>
</dbReference>
<dbReference type="Gene3D" id="3.40.50.720">
    <property type="entry name" value="NAD(P)-binding Rossmann-like Domain"/>
    <property type="match status" value="1"/>
</dbReference>